<evidence type="ECO:0000313" key="3">
    <source>
        <dbReference type="EMBL" id="QEE19908.1"/>
    </source>
</evidence>
<proteinExistence type="predicted"/>
<feature type="signal peptide" evidence="1">
    <location>
        <begin position="1"/>
        <end position="29"/>
    </location>
</feature>
<feature type="domain" description="DUF2059" evidence="2">
    <location>
        <begin position="102"/>
        <end position="154"/>
    </location>
</feature>
<dbReference type="AlphaFoldDB" id="A0A5B9DN68"/>
<dbReference type="OrthoDB" id="5327699at2"/>
<dbReference type="Pfam" id="PF09832">
    <property type="entry name" value="DUF2059"/>
    <property type="match status" value="1"/>
</dbReference>
<organism evidence="3 4">
    <name type="scientific">Paradevosia tibetensis</name>
    <dbReference type="NCBI Taxonomy" id="1447062"/>
    <lineage>
        <taxon>Bacteria</taxon>
        <taxon>Pseudomonadati</taxon>
        <taxon>Pseudomonadota</taxon>
        <taxon>Alphaproteobacteria</taxon>
        <taxon>Hyphomicrobiales</taxon>
        <taxon>Devosiaceae</taxon>
        <taxon>Paradevosia</taxon>
    </lineage>
</organism>
<accession>A0A5B9DN68</accession>
<feature type="chain" id="PRO_5022690461" evidence="1">
    <location>
        <begin position="30"/>
        <end position="176"/>
    </location>
</feature>
<keyword evidence="4" id="KW-1185">Reference proteome</keyword>
<dbReference type="InterPro" id="IPR018637">
    <property type="entry name" value="DUF2059"/>
</dbReference>
<sequence>MGNNAMTSFRKRAALVLVAALSLASIAFTALPAAAQELAPEHLALARKYVDLTDKSSVYEVALLETGVQVMRQLIVQNPEVSKQLDAAITKTLDEYKAKKGELLDQFARIYALRLSMEELQQIVAFYESPAGSKLAQVNAEANQDLQKVMQVFQNNLQIEFMAKVRAELKAQGVNL</sequence>
<gene>
    <name evidence="3" type="ORF">FNA67_06860</name>
</gene>
<reference evidence="3 4" key="1">
    <citation type="journal article" date="2015" name="Int. J. Syst. Evol. Microbiol.">
        <title>Youhaiella tibetensis gen. nov., sp. nov., isolated from subsurface sediment.</title>
        <authorList>
            <person name="Wang Y.X."/>
            <person name="Huang F.Q."/>
            <person name="Nogi Y."/>
            <person name="Pang S.J."/>
            <person name="Wang P.K."/>
            <person name="Lv J."/>
        </authorList>
    </citation>
    <scope>NUCLEOTIDE SEQUENCE [LARGE SCALE GENOMIC DNA]</scope>
    <source>
        <strain evidence="4">fig4</strain>
    </source>
</reference>
<name>A0A5B9DN68_9HYPH</name>
<evidence type="ECO:0000256" key="1">
    <source>
        <dbReference type="SAM" id="SignalP"/>
    </source>
</evidence>
<dbReference type="Proteomes" id="UP000321062">
    <property type="component" value="Chromosome"/>
</dbReference>
<dbReference type="KEGG" id="yti:FNA67_06860"/>
<dbReference type="EMBL" id="CP041690">
    <property type="protein sequence ID" value="QEE19908.1"/>
    <property type="molecule type" value="Genomic_DNA"/>
</dbReference>
<keyword evidence="1" id="KW-0732">Signal</keyword>
<evidence type="ECO:0000259" key="2">
    <source>
        <dbReference type="Pfam" id="PF09832"/>
    </source>
</evidence>
<evidence type="ECO:0000313" key="4">
    <source>
        <dbReference type="Proteomes" id="UP000321062"/>
    </source>
</evidence>
<protein>
    <submittedName>
        <fullName evidence="3">DUF2059 domain-containing protein</fullName>
    </submittedName>
</protein>